<gene>
    <name evidence="3" type="ORF">E2562_013127</name>
</gene>
<comment type="caution">
    <text evidence="3">The sequence shown here is derived from an EMBL/GenBank/DDBJ whole genome shotgun (WGS) entry which is preliminary data.</text>
</comment>
<dbReference type="InterPro" id="IPR043424">
    <property type="entry name" value="BLT-like"/>
</dbReference>
<evidence type="ECO:0000313" key="4">
    <source>
        <dbReference type="Proteomes" id="UP000479710"/>
    </source>
</evidence>
<name>A0A6G1F7L7_9ORYZ</name>
<keyword evidence="4" id="KW-1185">Reference proteome</keyword>
<sequence length="252" mass="27687">MEPAATETAAALGVAGAALAERAAEAQEGASTSAVAAGPRRGRCLGEREEVPLRVRLGRARRRAGPCTPSPSWKLEGEEVEVGELAPVHPAVVAPARRSTASVSASARQLGASLWEIHDVMREGRRGGVARRRRSGRALAGWGLDGAGVELHQKNKHKEKIAADIHSLQDELEDERRLRRHSEDLHRKFGKELSEIKSAFVKAVKDLEKEKKTNSLLEDLCDQFAMGIRDYEDEVRALKQRHLSRTVEFKNS</sequence>
<dbReference type="PANTHER" id="PTHR31071">
    <property type="entry name" value="GB|AAF24581.1"/>
    <property type="match status" value="1"/>
</dbReference>
<organism evidence="3 4">
    <name type="scientific">Oryza meyeriana var. granulata</name>
    <dbReference type="NCBI Taxonomy" id="110450"/>
    <lineage>
        <taxon>Eukaryota</taxon>
        <taxon>Viridiplantae</taxon>
        <taxon>Streptophyta</taxon>
        <taxon>Embryophyta</taxon>
        <taxon>Tracheophyta</taxon>
        <taxon>Spermatophyta</taxon>
        <taxon>Magnoliopsida</taxon>
        <taxon>Liliopsida</taxon>
        <taxon>Poales</taxon>
        <taxon>Poaceae</taxon>
        <taxon>BOP clade</taxon>
        <taxon>Oryzoideae</taxon>
        <taxon>Oryzeae</taxon>
        <taxon>Oryzinae</taxon>
        <taxon>Oryza</taxon>
        <taxon>Oryza meyeriana</taxon>
    </lineage>
</organism>
<dbReference type="Proteomes" id="UP000479710">
    <property type="component" value="Unassembled WGS sequence"/>
</dbReference>
<reference evidence="3 4" key="1">
    <citation type="submission" date="2019-11" db="EMBL/GenBank/DDBJ databases">
        <title>Whole genome sequence of Oryza granulata.</title>
        <authorList>
            <person name="Li W."/>
        </authorList>
    </citation>
    <scope>NUCLEOTIDE SEQUENCE [LARGE SCALE GENOMIC DNA]</scope>
    <source>
        <strain evidence="4">cv. Menghai</strain>
        <tissue evidence="3">Leaf</tissue>
    </source>
</reference>
<feature type="region of interest" description="Disordered" evidence="2">
    <location>
        <begin position="24"/>
        <end position="43"/>
    </location>
</feature>
<protein>
    <submittedName>
        <fullName evidence="3">Uncharacterized protein</fullName>
    </submittedName>
</protein>
<evidence type="ECO:0000256" key="2">
    <source>
        <dbReference type="SAM" id="MobiDB-lite"/>
    </source>
</evidence>
<dbReference type="AlphaFoldDB" id="A0A6G1F7L7"/>
<dbReference type="EMBL" id="SPHZ02000001">
    <property type="protein sequence ID" value="KAF0932928.1"/>
    <property type="molecule type" value="Genomic_DNA"/>
</dbReference>
<keyword evidence="1" id="KW-0175">Coiled coil</keyword>
<accession>A0A6G1F7L7</accession>
<proteinExistence type="predicted"/>
<feature type="coiled-coil region" evidence="1">
    <location>
        <begin position="158"/>
        <end position="185"/>
    </location>
</feature>
<evidence type="ECO:0000313" key="3">
    <source>
        <dbReference type="EMBL" id="KAF0932928.1"/>
    </source>
</evidence>
<evidence type="ECO:0000256" key="1">
    <source>
        <dbReference type="SAM" id="Coils"/>
    </source>
</evidence>
<dbReference type="PANTHER" id="PTHR31071:SF8">
    <property type="entry name" value="OS02G0260500 PROTEIN"/>
    <property type="match status" value="1"/>
</dbReference>
<dbReference type="OrthoDB" id="670909at2759"/>